<dbReference type="PRINTS" id="PR01036">
    <property type="entry name" value="TCRTETB"/>
</dbReference>
<dbReference type="Gene3D" id="1.20.1720.10">
    <property type="entry name" value="Multidrug resistance protein D"/>
    <property type="match status" value="1"/>
</dbReference>
<feature type="transmembrane region" description="Helical" evidence="7">
    <location>
        <begin position="192"/>
        <end position="214"/>
    </location>
</feature>
<dbReference type="RefSeq" id="WP_198473051.1">
    <property type="nucleotide sequence ID" value="NZ_JADGMQ010000001.1"/>
</dbReference>
<dbReference type="Proteomes" id="UP000601789">
    <property type="component" value="Unassembled WGS sequence"/>
</dbReference>
<dbReference type="InterPro" id="IPR011701">
    <property type="entry name" value="MFS"/>
</dbReference>
<keyword evidence="2" id="KW-0813">Transport</keyword>
<feature type="transmembrane region" description="Helical" evidence="7">
    <location>
        <begin position="323"/>
        <end position="342"/>
    </location>
</feature>
<evidence type="ECO:0000256" key="6">
    <source>
        <dbReference type="ARBA" id="ARBA00023136"/>
    </source>
</evidence>
<comment type="caution">
    <text evidence="9">The sequence shown here is derived from an EMBL/GenBank/DDBJ whole genome shotgun (WGS) entry which is preliminary data.</text>
</comment>
<feature type="transmembrane region" description="Helical" evidence="7">
    <location>
        <begin position="348"/>
        <end position="375"/>
    </location>
</feature>
<keyword evidence="5 7" id="KW-1133">Transmembrane helix</keyword>
<feature type="transmembrane region" description="Helical" evidence="7">
    <location>
        <begin position="295"/>
        <end position="316"/>
    </location>
</feature>
<reference evidence="9 10" key="1">
    <citation type="submission" date="2020-10" db="EMBL/GenBank/DDBJ databases">
        <title>Aquamicrobium zhengzhouensis sp. nov., a exopolysaccharide producing bacterium isolated from farmland soil.</title>
        <authorList>
            <person name="Wang X."/>
        </authorList>
    </citation>
    <scope>NUCLEOTIDE SEQUENCE [LARGE SCALE GENOMIC DNA]</scope>
    <source>
        <strain evidence="10">cd-1</strain>
    </source>
</reference>
<evidence type="ECO:0000256" key="5">
    <source>
        <dbReference type="ARBA" id="ARBA00022989"/>
    </source>
</evidence>
<evidence type="ECO:0000256" key="2">
    <source>
        <dbReference type="ARBA" id="ARBA00022448"/>
    </source>
</evidence>
<feature type="transmembrane region" description="Helical" evidence="7">
    <location>
        <begin position="41"/>
        <end position="62"/>
    </location>
</feature>
<feature type="transmembrane region" description="Helical" evidence="7">
    <location>
        <begin position="99"/>
        <end position="117"/>
    </location>
</feature>
<feature type="transmembrane region" description="Helical" evidence="7">
    <location>
        <begin position="387"/>
        <end position="407"/>
    </location>
</feature>
<feature type="transmembrane region" description="Helical" evidence="7">
    <location>
        <begin position="74"/>
        <end position="93"/>
    </location>
</feature>
<evidence type="ECO:0000256" key="3">
    <source>
        <dbReference type="ARBA" id="ARBA00022475"/>
    </source>
</evidence>
<dbReference type="Pfam" id="PF07690">
    <property type="entry name" value="MFS_1"/>
    <property type="match status" value="2"/>
</dbReference>
<evidence type="ECO:0000313" key="9">
    <source>
        <dbReference type="EMBL" id="MBI1619052.1"/>
    </source>
</evidence>
<keyword evidence="3" id="KW-1003">Cell membrane</keyword>
<feature type="transmembrane region" description="Helical" evidence="7">
    <location>
        <begin position="220"/>
        <end position="237"/>
    </location>
</feature>
<dbReference type="PROSITE" id="PS50850">
    <property type="entry name" value="MFS"/>
    <property type="match status" value="1"/>
</dbReference>
<organism evidence="9 10">
    <name type="scientific">Aquamicrobium zhengzhouense</name>
    <dbReference type="NCBI Taxonomy" id="2781738"/>
    <lineage>
        <taxon>Bacteria</taxon>
        <taxon>Pseudomonadati</taxon>
        <taxon>Pseudomonadota</taxon>
        <taxon>Alphaproteobacteria</taxon>
        <taxon>Hyphomicrobiales</taxon>
        <taxon>Phyllobacteriaceae</taxon>
        <taxon>Aquamicrobium</taxon>
    </lineage>
</organism>
<keyword evidence="6 7" id="KW-0472">Membrane</keyword>
<feature type="domain" description="Major facilitator superfamily (MFS) profile" evidence="8">
    <location>
        <begin position="5"/>
        <end position="450"/>
    </location>
</feature>
<dbReference type="CDD" id="cd17503">
    <property type="entry name" value="MFS_LmrB_MDR_like"/>
    <property type="match status" value="1"/>
</dbReference>
<gene>
    <name evidence="9" type="ORF">IOD40_00025</name>
</gene>
<keyword evidence="4 7" id="KW-0812">Transmembrane</keyword>
<feature type="transmembrane region" description="Helical" evidence="7">
    <location>
        <begin position="258"/>
        <end position="283"/>
    </location>
</feature>
<evidence type="ECO:0000256" key="7">
    <source>
        <dbReference type="SAM" id="Phobius"/>
    </source>
</evidence>
<sequence>MKRSIPLVLAVALFMETMDSTIIATALPSIAADIGTTPIALKLALTSYFVSLAIFIPISGWMADRYGAKQVFRAAILVFVIGSVACAVSATLLQFVGARFLQGMGGALMTPVGRLILVRSTPRQQLVSAMAWLTMPALIGPLLGSPVGGFITTFFSWHWIFLINVPIGLIGVVLAGWVLPATPGGDAGRIDWPGFVLAGVAASGVVFGLSVVSMPALPPVVGFITLIIGLLAAFGYVRHARQAPIPILDIRLFSNPTLRISILAGTIFRIGIGAVPFLLPLMFQIGFGLNPFESGLLTFATALGAMSVKVVVTWMLRKMGFRAVLIIAIAAGSALIGSAGLFSRETPYWLIIATLVLIGFTRAMFFTSSNALIFADIDDRETAQASALASVSQQVSIALGVAVAGMMLEAHHIFTGEEIGNAAFSIAFFAVGGLSCLALIPLFKLPPDAGVNISGHGAPKRSRPSSDR</sequence>
<evidence type="ECO:0000259" key="8">
    <source>
        <dbReference type="PROSITE" id="PS50850"/>
    </source>
</evidence>
<evidence type="ECO:0000256" key="4">
    <source>
        <dbReference type="ARBA" id="ARBA00022692"/>
    </source>
</evidence>
<comment type="subcellular location">
    <subcellularLocation>
        <location evidence="1">Cell membrane</location>
        <topology evidence="1">Multi-pass membrane protein</topology>
    </subcellularLocation>
</comment>
<protein>
    <submittedName>
        <fullName evidence="9">MFS transporter</fullName>
    </submittedName>
</protein>
<feature type="transmembrane region" description="Helical" evidence="7">
    <location>
        <begin position="129"/>
        <end position="151"/>
    </location>
</feature>
<accession>A0ABS0S985</accession>
<feature type="transmembrane region" description="Helical" evidence="7">
    <location>
        <begin position="419"/>
        <end position="443"/>
    </location>
</feature>
<feature type="transmembrane region" description="Helical" evidence="7">
    <location>
        <begin position="157"/>
        <end position="180"/>
    </location>
</feature>
<keyword evidence="10" id="KW-1185">Reference proteome</keyword>
<evidence type="ECO:0000256" key="1">
    <source>
        <dbReference type="ARBA" id="ARBA00004651"/>
    </source>
</evidence>
<dbReference type="PANTHER" id="PTHR42718">
    <property type="entry name" value="MAJOR FACILITATOR SUPERFAMILY MULTIDRUG TRANSPORTER MFSC"/>
    <property type="match status" value="1"/>
</dbReference>
<dbReference type="Gene3D" id="1.20.1250.20">
    <property type="entry name" value="MFS general substrate transporter like domains"/>
    <property type="match status" value="1"/>
</dbReference>
<dbReference type="PANTHER" id="PTHR42718:SF46">
    <property type="entry name" value="BLR6921 PROTEIN"/>
    <property type="match status" value="1"/>
</dbReference>
<evidence type="ECO:0000313" key="10">
    <source>
        <dbReference type="Proteomes" id="UP000601789"/>
    </source>
</evidence>
<proteinExistence type="predicted"/>
<name>A0ABS0S985_9HYPH</name>
<dbReference type="SUPFAM" id="SSF103473">
    <property type="entry name" value="MFS general substrate transporter"/>
    <property type="match status" value="1"/>
</dbReference>
<dbReference type="InterPro" id="IPR020846">
    <property type="entry name" value="MFS_dom"/>
</dbReference>
<dbReference type="InterPro" id="IPR036259">
    <property type="entry name" value="MFS_trans_sf"/>
</dbReference>
<dbReference type="EMBL" id="JADGMQ010000001">
    <property type="protein sequence ID" value="MBI1619052.1"/>
    <property type="molecule type" value="Genomic_DNA"/>
</dbReference>